<proteinExistence type="predicted"/>
<gene>
    <name evidence="1" type="ORF">J1N35_019233</name>
</gene>
<protein>
    <submittedName>
        <fullName evidence="1">Uncharacterized protein</fullName>
    </submittedName>
</protein>
<accession>A0A9D4A7W6</accession>
<dbReference type="AlphaFoldDB" id="A0A9D4A7W6"/>
<keyword evidence="2" id="KW-1185">Reference proteome</keyword>
<evidence type="ECO:0000313" key="2">
    <source>
        <dbReference type="Proteomes" id="UP000828251"/>
    </source>
</evidence>
<name>A0A9D4A7W6_9ROSI</name>
<comment type="caution">
    <text evidence="1">The sequence shown here is derived from an EMBL/GenBank/DDBJ whole genome shotgun (WGS) entry which is preliminary data.</text>
</comment>
<sequence length="75" mass="8081">MPTTPSFDQANSYVVVARSSSPSHTFSTSPLTLASNMDALALLDAFRENKAIAPITPSTTLVDRTQKSPRVKENT</sequence>
<organism evidence="1 2">
    <name type="scientific">Gossypium stocksii</name>
    <dbReference type="NCBI Taxonomy" id="47602"/>
    <lineage>
        <taxon>Eukaryota</taxon>
        <taxon>Viridiplantae</taxon>
        <taxon>Streptophyta</taxon>
        <taxon>Embryophyta</taxon>
        <taxon>Tracheophyta</taxon>
        <taxon>Spermatophyta</taxon>
        <taxon>Magnoliopsida</taxon>
        <taxon>eudicotyledons</taxon>
        <taxon>Gunneridae</taxon>
        <taxon>Pentapetalae</taxon>
        <taxon>rosids</taxon>
        <taxon>malvids</taxon>
        <taxon>Malvales</taxon>
        <taxon>Malvaceae</taxon>
        <taxon>Malvoideae</taxon>
        <taxon>Gossypium</taxon>
    </lineage>
</organism>
<dbReference type="EMBL" id="JAIQCV010000006">
    <property type="protein sequence ID" value="KAH1091976.1"/>
    <property type="molecule type" value="Genomic_DNA"/>
</dbReference>
<reference evidence="1 2" key="1">
    <citation type="journal article" date="2021" name="Plant Biotechnol. J.">
        <title>Multi-omics assisted identification of the key and species-specific regulatory components of drought-tolerant mechanisms in Gossypium stocksii.</title>
        <authorList>
            <person name="Yu D."/>
            <person name="Ke L."/>
            <person name="Zhang D."/>
            <person name="Wu Y."/>
            <person name="Sun Y."/>
            <person name="Mei J."/>
            <person name="Sun J."/>
            <person name="Sun Y."/>
        </authorList>
    </citation>
    <scope>NUCLEOTIDE SEQUENCE [LARGE SCALE GENOMIC DNA]</scope>
    <source>
        <strain evidence="2">cv. E1</strain>
        <tissue evidence="1">Leaf</tissue>
    </source>
</reference>
<dbReference type="Proteomes" id="UP000828251">
    <property type="component" value="Unassembled WGS sequence"/>
</dbReference>
<evidence type="ECO:0000313" key="1">
    <source>
        <dbReference type="EMBL" id="KAH1091976.1"/>
    </source>
</evidence>